<keyword evidence="2" id="KW-1185">Reference proteome</keyword>
<evidence type="ECO:0000313" key="1">
    <source>
        <dbReference type="EMBL" id="KDR19064.1"/>
    </source>
</evidence>
<name>A0A067RIF7_ZOONE</name>
<evidence type="ECO:0000313" key="2">
    <source>
        <dbReference type="Proteomes" id="UP000027135"/>
    </source>
</evidence>
<proteinExistence type="predicted"/>
<reference evidence="1 2" key="1">
    <citation type="journal article" date="2014" name="Nat. Commun.">
        <title>Molecular traces of alternative social organization in a termite genome.</title>
        <authorList>
            <person name="Terrapon N."/>
            <person name="Li C."/>
            <person name="Robertson H.M."/>
            <person name="Ji L."/>
            <person name="Meng X."/>
            <person name="Booth W."/>
            <person name="Chen Z."/>
            <person name="Childers C.P."/>
            <person name="Glastad K.M."/>
            <person name="Gokhale K."/>
            <person name="Gowin J."/>
            <person name="Gronenberg W."/>
            <person name="Hermansen R.A."/>
            <person name="Hu H."/>
            <person name="Hunt B.G."/>
            <person name="Huylmans A.K."/>
            <person name="Khalil S.M."/>
            <person name="Mitchell R.D."/>
            <person name="Munoz-Torres M.C."/>
            <person name="Mustard J.A."/>
            <person name="Pan H."/>
            <person name="Reese J.T."/>
            <person name="Scharf M.E."/>
            <person name="Sun F."/>
            <person name="Vogel H."/>
            <person name="Xiao J."/>
            <person name="Yang W."/>
            <person name="Yang Z."/>
            <person name="Yang Z."/>
            <person name="Zhou J."/>
            <person name="Zhu J."/>
            <person name="Brent C.S."/>
            <person name="Elsik C.G."/>
            <person name="Goodisman M.A."/>
            <person name="Liberles D.A."/>
            <person name="Roe R.M."/>
            <person name="Vargo E.L."/>
            <person name="Vilcinskas A."/>
            <person name="Wang J."/>
            <person name="Bornberg-Bauer E."/>
            <person name="Korb J."/>
            <person name="Zhang G."/>
            <person name="Liebig J."/>
        </authorList>
    </citation>
    <scope>NUCLEOTIDE SEQUENCE [LARGE SCALE GENOMIC DNA]</scope>
    <source>
        <tissue evidence="1">Whole organism</tissue>
    </source>
</reference>
<gene>
    <name evidence="1" type="ORF">L798_06420</name>
</gene>
<dbReference type="AlphaFoldDB" id="A0A067RIF7"/>
<dbReference type="Proteomes" id="UP000027135">
    <property type="component" value="Unassembled WGS sequence"/>
</dbReference>
<accession>A0A067RIF7</accession>
<sequence>MRLCNYFLLCTYSSRMLRNTESNEMSWVPEGHCLALRSVSMRHSRTRILAWTIPRFSLSAELLLPAYVGLISFPISSITANNCAYFDWPGGPGSPGGTAGPDCVCRCCRGNDAAGLPTTPGNDPGDEITSEGIIIPAGLAVTGESTA</sequence>
<protein>
    <submittedName>
        <fullName evidence="1">Uncharacterized protein</fullName>
    </submittedName>
</protein>
<dbReference type="InParanoid" id="A0A067RIF7"/>
<dbReference type="EMBL" id="KK852663">
    <property type="protein sequence ID" value="KDR19064.1"/>
    <property type="molecule type" value="Genomic_DNA"/>
</dbReference>
<organism evidence="1 2">
    <name type="scientific">Zootermopsis nevadensis</name>
    <name type="common">Dampwood termite</name>
    <dbReference type="NCBI Taxonomy" id="136037"/>
    <lineage>
        <taxon>Eukaryota</taxon>
        <taxon>Metazoa</taxon>
        <taxon>Ecdysozoa</taxon>
        <taxon>Arthropoda</taxon>
        <taxon>Hexapoda</taxon>
        <taxon>Insecta</taxon>
        <taxon>Pterygota</taxon>
        <taxon>Neoptera</taxon>
        <taxon>Polyneoptera</taxon>
        <taxon>Dictyoptera</taxon>
        <taxon>Blattodea</taxon>
        <taxon>Blattoidea</taxon>
        <taxon>Termitoidae</taxon>
        <taxon>Termopsidae</taxon>
        <taxon>Zootermopsis</taxon>
    </lineage>
</organism>